<evidence type="ECO:0000256" key="1">
    <source>
        <dbReference type="ARBA" id="ARBA00022801"/>
    </source>
</evidence>
<organism evidence="6 7">
    <name type="scientific">Candidatus Gallibacteroides avistercoris</name>
    <dbReference type="NCBI Taxonomy" id="2840833"/>
    <lineage>
        <taxon>Bacteria</taxon>
        <taxon>Pseudomonadati</taxon>
        <taxon>Bacteroidota</taxon>
        <taxon>Bacteroidia</taxon>
        <taxon>Bacteroidales</taxon>
        <taxon>Bacteroidaceae</taxon>
        <taxon>Bacteroidaceae incertae sedis</taxon>
        <taxon>Candidatus Gallibacteroides</taxon>
    </lineage>
</organism>
<feature type="signal peptide" evidence="3">
    <location>
        <begin position="1"/>
        <end position="22"/>
    </location>
</feature>
<dbReference type="GO" id="GO:0005975">
    <property type="term" value="P:carbohydrate metabolic process"/>
    <property type="evidence" value="ECO:0007669"/>
    <property type="project" value="InterPro"/>
</dbReference>
<keyword evidence="1" id="KW-0378">Hydrolase</keyword>
<gene>
    <name evidence="6" type="ORF">IAB03_05620</name>
</gene>
<evidence type="ECO:0000259" key="4">
    <source>
        <dbReference type="Pfam" id="PF03629"/>
    </source>
</evidence>
<dbReference type="InterPro" id="IPR025300">
    <property type="entry name" value="BetaGal_jelly_roll_dom"/>
</dbReference>
<keyword evidence="2" id="KW-0326">Glycosidase</keyword>
<dbReference type="Gene3D" id="3.40.50.1110">
    <property type="entry name" value="SGNH hydrolase"/>
    <property type="match status" value="2"/>
</dbReference>
<dbReference type="InterPro" id="IPR008979">
    <property type="entry name" value="Galactose-bd-like_sf"/>
</dbReference>
<dbReference type="PROSITE" id="PS51257">
    <property type="entry name" value="PROKAR_LIPOPROTEIN"/>
    <property type="match status" value="1"/>
</dbReference>
<reference evidence="6" key="1">
    <citation type="submission" date="2020-10" db="EMBL/GenBank/DDBJ databases">
        <authorList>
            <person name="Gilroy R."/>
        </authorList>
    </citation>
    <scope>NUCLEOTIDE SEQUENCE</scope>
    <source>
        <strain evidence="6">CHK158-818</strain>
    </source>
</reference>
<feature type="domain" description="Sialate O-acetylesterase" evidence="4">
    <location>
        <begin position="106"/>
        <end position="210"/>
    </location>
</feature>
<dbReference type="SUPFAM" id="SSF49785">
    <property type="entry name" value="Galactose-binding domain-like"/>
    <property type="match status" value="1"/>
</dbReference>
<dbReference type="InterPro" id="IPR013783">
    <property type="entry name" value="Ig-like_fold"/>
</dbReference>
<dbReference type="GO" id="GO:0004553">
    <property type="term" value="F:hydrolase activity, hydrolyzing O-glycosyl compounds"/>
    <property type="evidence" value="ECO:0007669"/>
    <property type="project" value="InterPro"/>
</dbReference>
<dbReference type="InterPro" id="IPR039329">
    <property type="entry name" value="SIAE"/>
</dbReference>
<evidence type="ECO:0000313" key="6">
    <source>
        <dbReference type="EMBL" id="HIU55267.1"/>
    </source>
</evidence>
<dbReference type="InterPro" id="IPR005181">
    <property type="entry name" value="SASA"/>
</dbReference>
<dbReference type="Pfam" id="PF03629">
    <property type="entry name" value="SASA"/>
    <property type="match status" value="2"/>
</dbReference>
<evidence type="ECO:0000259" key="5">
    <source>
        <dbReference type="Pfam" id="PF13364"/>
    </source>
</evidence>
<dbReference type="InterPro" id="IPR036514">
    <property type="entry name" value="SGNH_hydro_sf"/>
</dbReference>
<dbReference type="Gene3D" id="2.60.40.10">
    <property type="entry name" value="Immunoglobulins"/>
    <property type="match status" value="1"/>
</dbReference>
<feature type="chain" id="PRO_5039543275" evidence="3">
    <location>
        <begin position="23"/>
        <end position="643"/>
    </location>
</feature>
<reference evidence="6" key="2">
    <citation type="journal article" date="2021" name="PeerJ">
        <title>Extensive microbial diversity within the chicken gut microbiome revealed by metagenomics and culture.</title>
        <authorList>
            <person name="Gilroy R."/>
            <person name="Ravi A."/>
            <person name="Getino M."/>
            <person name="Pursley I."/>
            <person name="Horton D.L."/>
            <person name="Alikhan N.F."/>
            <person name="Baker D."/>
            <person name="Gharbi K."/>
            <person name="Hall N."/>
            <person name="Watson M."/>
            <person name="Adriaenssens E.M."/>
            <person name="Foster-Nyarko E."/>
            <person name="Jarju S."/>
            <person name="Secka A."/>
            <person name="Antonio M."/>
            <person name="Oren A."/>
            <person name="Chaudhuri R.R."/>
            <person name="La Ragione R."/>
            <person name="Hildebrand F."/>
            <person name="Pallen M.J."/>
        </authorList>
    </citation>
    <scope>NUCLEOTIDE SEQUENCE</scope>
    <source>
        <strain evidence="6">CHK158-818</strain>
    </source>
</reference>
<name>A0A9D1SD79_9BACT</name>
<dbReference type="AlphaFoldDB" id="A0A9D1SD79"/>
<comment type="caution">
    <text evidence="6">The sequence shown here is derived from an EMBL/GenBank/DDBJ whole genome shotgun (WGS) entry which is preliminary data.</text>
</comment>
<evidence type="ECO:0000256" key="3">
    <source>
        <dbReference type="SAM" id="SignalP"/>
    </source>
</evidence>
<dbReference type="EMBL" id="DVNA01000129">
    <property type="protein sequence ID" value="HIU55267.1"/>
    <property type="molecule type" value="Genomic_DNA"/>
</dbReference>
<feature type="domain" description="Sialate O-acetylesterase" evidence="4">
    <location>
        <begin position="417"/>
        <end position="522"/>
    </location>
</feature>
<sequence>MKYHLHIYCLMLFLSCTLSNLATVRLPHFFSDNMVLQRDMPIRIWGTANKGENVSVTFNGNTRSDKADKQGNWQVEFPAIPAGGPYEMKIEGKKNTILLKNILLGDVWICSGQSNMEWILKNTTDAEQEIKNATNPNLRLLTVPKCIQATEQTDIPETQWVECTPKTAPSFSAVGYYFGRFLQQELDIPIGLIHSSWGGTNIQSWTSWEGATQTNQYAPYKGMDIFQASKKANADIAMALSGQLDVGMKKRWYLPKTSTQDWIDYEVPKVWDGELQNIDGIVWFRYDIELPSSAAEKEATLYLGSIDDKDITFVNGKQVGETQSWTINRKYSLPKGTLHSGKNTITVRVWDEMGGGGIIGPKEKMYLDVDGQKFSLIGTWKYKKSYTSDMEGFNPPSPNMFASVLYNGMIHPLVGYGIKGAIWYQGENNAGEAYEYRSMFKNMIQDWRKQWGYEFPFYWVQLANFMAVKDEPGESTWAELREAQNMALELPQTGQAVITDIGEADDIHPRNKKDVGYRLAQNAFRTTYGKNVLGWGPVYESMKIEGDKIILSFGNTGKGLTTSDKNRYGYVAGFTIAGEDKKFEWAKAYIVGNTVVVFSEKVQHPVAVRYGWSDNPYDNNLTNSEGLLASPFRTDTWKGITQP</sequence>
<dbReference type="GO" id="GO:0001681">
    <property type="term" value="F:sialate O-acetylesterase activity"/>
    <property type="evidence" value="ECO:0007669"/>
    <property type="project" value="InterPro"/>
</dbReference>
<feature type="domain" description="Beta-galactosidase jelly roll" evidence="5">
    <location>
        <begin position="251"/>
        <end position="351"/>
    </location>
</feature>
<proteinExistence type="predicted"/>
<keyword evidence="3" id="KW-0732">Signal</keyword>
<dbReference type="SUPFAM" id="SSF52266">
    <property type="entry name" value="SGNH hydrolase"/>
    <property type="match status" value="1"/>
</dbReference>
<dbReference type="Pfam" id="PF13364">
    <property type="entry name" value="BetaGal_ABD2"/>
    <property type="match status" value="1"/>
</dbReference>
<dbReference type="Proteomes" id="UP000824112">
    <property type="component" value="Unassembled WGS sequence"/>
</dbReference>
<protein>
    <submittedName>
        <fullName evidence="6">Beta galactosidase jelly roll domain-containing protein</fullName>
    </submittedName>
</protein>
<evidence type="ECO:0000313" key="7">
    <source>
        <dbReference type="Proteomes" id="UP000824112"/>
    </source>
</evidence>
<evidence type="ECO:0000256" key="2">
    <source>
        <dbReference type="ARBA" id="ARBA00023295"/>
    </source>
</evidence>
<dbReference type="PANTHER" id="PTHR22901:SF0">
    <property type="entry name" value="SIALATE O-ACETYLESTERASE"/>
    <property type="match status" value="1"/>
</dbReference>
<dbReference type="PANTHER" id="PTHR22901">
    <property type="entry name" value="SIALATE O-ACETYLESTERASE"/>
    <property type="match status" value="1"/>
</dbReference>
<accession>A0A9D1SD79</accession>